<organism evidence="1 2">
    <name type="scientific">Tenacibaculum larymnensis</name>
    <dbReference type="NCBI Taxonomy" id="2878201"/>
    <lineage>
        <taxon>Bacteria</taxon>
        <taxon>Pseudomonadati</taxon>
        <taxon>Bacteroidota</taxon>
        <taxon>Flavobacteriia</taxon>
        <taxon>Flavobacteriales</taxon>
        <taxon>Flavobacteriaceae</taxon>
        <taxon>Tenacibaculum</taxon>
    </lineage>
</organism>
<accession>A0A9X4EQJ0</accession>
<sequence length="446" mass="52335">MKVPRLHHLLFFVGITTCYGQNINLPKTPNTSSLGNYSNNYNTINTNQRNYHNNQTLINSQRSFSVYEQDRKQVEIEERRKKLAQNSIIDYQRINILKLPSYENTEKANLYKKAFEKLLKMNIDSFSIKEATFTVENAFYEEKEDYKKFNDIVKRSGSFLKEKMKELNYPPNSNLAKNLILFQFFADTLEIKSKDLKHLPLKYDFEDYKGQKNWSNMFVSKLLKTGKGQCHSMPLLYLILAEEIGAKAHLSLSPNHSYIKFQDDKKKWYNVELTNGMFTTDTYILQSGYITSEALQKGIYMQELSSKQLLSHTFDDLASGYIRKFGYDSFAKKIIDKSLELYPENINANIMLENYLTYQFEYVTNNKLGINPRNHQELQKISAFPQVVKLLNTVNNVQRKVDDLGYKPMPAKMYQAWLASLKKHKQQQDNDELKKQFKLKIKTLKN</sequence>
<proteinExistence type="predicted"/>
<evidence type="ECO:0000313" key="2">
    <source>
        <dbReference type="Proteomes" id="UP001149303"/>
    </source>
</evidence>
<comment type="caution">
    <text evidence="1">The sequence shown here is derived from an EMBL/GenBank/DDBJ whole genome shotgun (WGS) entry which is preliminary data.</text>
</comment>
<dbReference type="EMBL" id="JAIWJY010000003">
    <property type="protein sequence ID" value="MDE1206385.1"/>
    <property type="molecule type" value="Genomic_DNA"/>
</dbReference>
<reference evidence="1" key="1">
    <citation type="submission" date="2021-09" db="EMBL/GenBank/DDBJ databases">
        <authorList>
            <person name="Smyrli M."/>
        </authorList>
    </citation>
    <scope>NUCLEOTIDE SEQUENCE</scope>
    <source>
        <strain evidence="1">LAR25</strain>
    </source>
</reference>
<dbReference type="Proteomes" id="UP001149303">
    <property type="component" value="Unassembled WGS sequence"/>
</dbReference>
<keyword evidence="2" id="KW-1185">Reference proteome</keyword>
<dbReference type="RefSeq" id="WP_274639593.1">
    <property type="nucleotide sequence ID" value="NZ_JAIWJY010000003.1"/>
</dbReference>
<evidence type="ECO:0008006" key="3">
    <source>
        <dbReference type="Google" id="ProtNLM"/>
    </source>
</evidence>
<dbReference type="AlphaFoldDB" id="A0A9X4EQJ0"/>
<gene>
    <name evidence="1" type="ORF">LCI24_06195</name>
</gene>
<protein>
    <recommendedName>
        <fullName evidence="3">Protein SirB1 N-terminal domain-containing protein</fullName>
    </recommendedName>
</protein>
<name>A0A9X4EQJ0_9FLAO</name>
<evidence type="ECO:0000313" key="1">
    <source>
        <dbReference type="EMBL" id="MDE1206385.1"/>
    </source>
</evidence>